<evidence type="ECO:0000313" key="3">
    <source>
        <dbReference type="Proteomes" id="UP000009036"/>
    </source>
</evidence>
<keyword evidence="2" id="KW-0808">Transferase</keyword>
<dbReference type="KEGG" id="sauh:SU9_021240"/>
<dbReference type="EMBL" id="CP072931">
    <property type="protein sequence ID" value="QTZ96253.1"/>
    <property type="molecule type" value="Genomic_DNA"/>
</dbReference>
<feature type="region of interest" description="Disordered" evidence="1">
    <location>
        <begin position="1"/>
        <end position="42"/>
    </location>
</feature>
<dbReference type="Proteomes" id="UP000009036">
    <property type="component" value="Chromosome"/>
</dbReference>
<dbReference type="GO" id="GO:0032259">
    <property type="term" value="P:methylation"/>
    <property type="evidence" value="ECO:0007669"/>
    <property type="project" value="UniProtKB-KW"/>
</dbReference>
<protein>
    <submittedName>
        <fullName evidence="2">DNA (Cytosine-5-)-methyltransferase</fullName>
    </submittedName>
</protein>
<feature type="compositionally biased region" description="Polar residues" evidence="1">
    <location>
        <begin position="18"/>
        <end position="28"/>
    </location>
</feature>
<evidence type="ECO:0000313" key="2">
    <source>
        <dbReference type="EMBL" id="QTZ96253.1"/>
    </source>
</evidence>
<keyword evidence="2" id="KW-0489">Methyltransferase</keyword>
<reference evidence="2" key="2">
    <citation type="submission" date="2021-04" db="EMBL/GenBank/DDBJ databases">
        <authorList>
            <person name="Wen M.-L."/>
            <person name="Han X.-L."/>
            <person name="Xiong J."/>
        </authorList>
    </citation>
    <scope>NUCLEOTIDE SEQUENCE</scope>
    <source>
        <strain evidence="2">AGR0001</strain>
    </source>
</reference>
<reference evidence="2" key="1">
    <citation type="journal article" date="2012" name="J. Bacteriol.">
        <title>Genome Sequence of Streptomyces auratus Strain AGR0001, a Phoslactomycin-Producing Actinomycete.</title>
        <authorList>
            <person name="Han X."/>
            <person name="Li M."/>
            <person name="Ding Z."/>
            <person name="Zhao J."/>
            <person name="Ji K."/>
            <person name="Wen M."/>
            <person name="Lu T."/>
        </authorList>
    </citation>
    <scope>NUCLEOTIDE SEQUENCE</scope>
    <source>
        <strain evidence="2">AGR0001</strain>
    </source>
</reference>
<dbReference type="REBASE" id="495003">
    <property type="entry name" value="M.SauAGR1ORF21235P"/>
</dbReference>
<sequence>MQTRVKRDLTPAGPWLKTPTSNLGQSGAAQHPDKRRAGGHGPTLDDEAVYLLPYPNGESGVEPLESPAEWWGDYLPAIRRWEALTGQAAPPPTEVGPRGGRRLAAPFAEWLMGLPHQFVTGVDGLSRSQQLKILGNGVVWQQAFHAYAYLMTTHIPEEAVADE</sequence>
<gene>
    <name evidence="2" type="ORF">SU9_021240</name>
</gene>
<name>A0A8B1NPZ5_9ACTN</name>
<evidence type="ECO:0000256" key="1">
    <source>
        <dbReference type="SAM" id="MobiDB-lite"/>
    </source>
</evidence>
<dbReference type="AlphaFoldDB" id="A0A8B1NPZ5"/>
<keyword evidence="3" id="KW-1185">Reference proteome</keyword>
<proteinExistence type="predicted"/>
<accession>A0A8B1NPZ5</accession>
<organism evidence="2 3">
    <name type="scientific">Streptomyces auratus AGR0001</name>
    <dbReference type="NCBI Taxonomy" id="1160718"/>
    <lineage>
        <taxon>Bacteria</taxon>
        <taxon>Bacillati</taxon>
        <taxon>Actinomycetota</taxon>
        <taxon>Actinomycetes</taxon>
        <taxon>Kitasatosporales</taxon>
        <taxon>Streptomycetaceae</taxon>
        <taxon>Streptomyces</taxon>
    </lineage>
</organism>
<dbReference type="OrthoDB" id="9813719at2"/>
<dbReference type="GO" id="GO:0008168">
    <property type="term" value="F:methyltransferase activity"/>
    <property type="evidence" value="ECO:0007669"/>
    <property type="project" value="UniProtKB-KW"/>
</dbReference>